<dbReference type="PRINTS" id="PR00463">
    <property type="entry name" value="EP450I"/>
</dbReference>
<dbReference type="PROSITE" id="PS00086">
    <property type="entry name" value="CYTOCHROME_P450"/>
    <property type="match status" value="1"/>
</dbReference>
<dbReference type="InterPro" id="IPR001128">
    <property type="entry name" value="Cyt_P450"/>
</dbReference>
<evidence type="ECO:0000256" key="5">
    <source>
        <dbReference type="RuleBase" id="RU000461"/>
    </source>
</evidence>
<dbReference type="PRINTS" id="PR00385">
    <property type="entry name" value="P450"/>
</dbReference>
<dbReference type="Proteomes" id="UP001642540">
    <property type="component" value="Unassembled WGS sequence"/>
</dbReference>
<reference evidence="6 7" key="1">
    <citation type="submission" date="2024-08" db="EMBL/GenBank/DDBJ databases">
        <authorList>
            <person name="Cucini C."/>
            <person name="Frati F."/>
        </authorList>
    </citation>
    <scope>NUCLEOTIDE SEQUENCE [LARGE SCALE GENOMIC DNA]</scope>
</reference>
<evidence type="ECO:0000256" key="4">
    <source>
        <dbReference type="ARBA" id="ARBA00023033"/>
    </source>
</evidence>
<keyword evidence="2 5" id="KW-0479">Metal-binding</keyword>
<dbReference type="EMBL" id="CAXLJM020000007">
    <property type="protein sequence ID" value="CAL8072229.1"/>
    <property type="molecule type" value="Genomic_DNA"/>
</dbReference>
<protein>
    <submittedName>
        <fullName evidence="6">Uncharacterized protein</fullName>
    </submittedName>
</protein>
<dbReference type="InterPro" id="IPR036396">
    <property type="entry name" value="Cyt_P450_sf"/>
</dbReference>
<evidence type="ECO:0000256" key="3">
    <source>
        <dbReference type="ARBA" id="ARBA00023004"/>
    </source>
</evidence>
<keyword evidence="5" id="KW-0349">Heme</keyword>
<evidence type="ECO:0000313" key="6">
    <source>
        <dbReference type="EMBL" id="CAL8072229.1"/>
    </source>
</evidence>
<accession>A0ABP1PQH1</accession>
<keyword evidence="5" id="KW-0560">Oxidoreductase</keyword>
<evidence type="ECO:0000256" key="1">
    <source>
        <dbReference type="ARBA" id="ARBA00010617"/>
    </source>
</evidence>
<dbReference type="InterPro" id="IPR002401">
    <property type="entry name" value="Cyt_P450_E_grp-I"/>
</dbReference>
<dbReference type="InterPro" id="IPR050182">
    <property type="entry name" value="Cytochrome_P450_fam2"/>
</dbReference>
<dbReference type="SUPFAM" id="SSF48264">
    <property type="entry name" value="Cytochrome P450"/>
    <property type="match status" value="1"/>
</dbReference>
<comment type="similarity">
    <text evidence="1 5">Belongs to the cytochrome P450 family.</text>
</comment>
<evidence type="ECO:0000256" key="2">
    <source>
        <dbReference type="ARBA" id="ARBA00022723"/>
    </source>
</evidence>
<proteinExistence type="inferred from homology"/>
<comment type="caution">
    <text evidence="6">The sequence shown here is derived from an EMBL/GenBank/DDBJ whole genome shotgun (WGS) entry which is preliminary data.</text>
</comment>
<dbReference type="PANTHER" id="PTHR24300">
    <property type="entry name" value="CYTOCHROME P450 508A4-RELATED"/>
    <property type="match status" value="1"/>
</dbReference>
<dbReference type="PANTHER" id="PTHR24300:SF403">
    <property type="entry name" value="CYTOCHROME P450 306A1"/>
    <property type="match status" value="1"/>
</dbReference>
<keyword evidence="3 5" id="KW-0408">Iron</keyword>
<sequence length="191" mass="22184">MEFAIYFCIRNPSVQKKVQQEIDKVFGHNRYPDAAERNQMPYTEATLLEVQRMANVLPVTVRSPTEDCTLDGYFVPQGTAGIVNIYSIHMDPTFWKDPYMFRPERFLDDKMKIIPEKATRVIPFGAGKRLCLGEQMAKFTLFSYFTSLLQHYTFEDVTNDNTSPQKMELKDFVDVGFTLSPKPYLVKVIKR</sequence>
<organism evidence="6 7">
    <name type="scientific">Orchesella dallaii</name>
    <dbReference type="NCBI Taxonomy" id="48710"/>
    <lineage>
        <taxon>Eukaryota</taxon>
        <taxon>Metazoa</taxon>
        <taxon>Ecdysozoa</taxon>
        <taxon>Arthropoda</taxon>
        <taxon>Hexapoda</taxon>
        <taxon>Collembola</taxon>
        <taxon>Entomobryomorpha</taxon>
        <taxon>Entomobryoidea</taxon>
        <taxon>Orchesellidae</taxon>
        <taxon>Orchesellinae</taxon>
        <taxon>Orchesella</taxon>
    </lineage>
</organism>
<evidence type="ECO:0000313" key="7">
    <source>
        <dbReference type="Proteomes" id="UP001642540"/>
    </source>
</evidence>
<keyword evidence="4 5" id="KW-0503">Monooxygenase</keyword>
<dbReference type="Pfam" id="PF00067">
    <property type="entry name" value="p450"/>
    <property type="match status" value="1"/>
</dbReference>
<name>A0ABP1PQH1_9HEXA</name>
<gene>
    <name evidence="6" type="ORF">ODALV1_LOCUS2066</name>
</gene>
<keyword evidence="7" id="KW-1185">Reference proteome</keyword>
<dbReference type="InterPro" id="IPR017972">
    <property type="entry name" value="Cyt_P450_CS"/>
</dbReference>
<dbReference type="Gene3D" id="1.10.630.10">
    <property type="entry name" value="Cytochrome P450"/>
    <property type="match status" value="1"/>
</dbReference>